<evidence type="ECO:0000256" key="1">
    <source>
        <dbReference type="SAM" id="MobiDB-lite"/>
    </source>
</evidence>
<sequence length="495" mass="52037">MPAPDVAALLTELERSDPDVADDARIAVEWLTGGEPLETITQLDVCEFLWYTLPLKVTGDHGDIARALGRLLRLGGMDRYAALCASPATSQILRTYDREGEDAGTAAYQRALGATGVLPPDVPELLWSSIMGPEELGAHLACSAALELAIVSGELEPAATTWKAQAEALTRRWLTAPRSELGGDNWLNRVHGERLNRWVLGRGAARRELAQPFEVRLHAPIPAPEGSHFAALRWLLEMAARPGGVPLTQRHNIARAIVVEGAARFGWEMAPTRSENGVTALRTLRRVAEHEMEAVRRTGRRLLITPAGERLLDDPAALWQAASSSLLTPAAGEREMEMSVREVGLMLLTDARELPCGSLAERVTEVVVGEGWRTATPADVLRPLAELRNRLEAFDLCLPAAEPPSAAGGPPFPGPATGGAPSSSPGPATGGAPSSASGPATGGASSSASGPATGGASEALSCGATLATLTPAGRAAALTALRGQALRPRQYVTLT</sequence>
<dbReference type="Proteomes" id="UP001500888">
    <property type="component" value="Unassembled WGS sequence"/>
</dbReference>
<dbReference type="EMBL" id="BAAAZR010000041">
    <property type="protein sequence ID" value="GAA3838521.1"/>
    <property type="molecule type" value="Genomic_DNA"/>
</dbReference>
<evidence type="ECO:0000313" key="3">
    <source>
        <dbReference type="Proteomes" id="UP001500888"/>
    </source>
</evidence>
<evidence type="ECO:0000313" key="2">
    <source>
        <dbReference type="EMBL" id="GAA3838521.1"/>
    </source>
</evidence>
<name>A0ABP7J9F2_9ACTN</name>
<comment type="caution">
    <text evidence="2">The sequence shown here is derived from an EMBL/GenBank/DDBJ whole genome shotgun (WGS) entry which is preliminary data.</text>
</comment>
<protein>
    <recommendedName>
        <fullName evidence="4">Helicase XPB/Ssl2 N-terminal domain-containing protein</fullName>
    </recommendedName>
</protein>
<gene>
    <name evidence="2" type="ORF">GCM10022226_70990</name>
</gene>
<evidence type="ECO:0008006" key="4">
    <source>
        <dbReference type="Google" id="ProtNLM"/>
    </source>
</evidence>
<feature type="compositionally biased region" description="Low complexity" evidence="1">
    <location>
        <begin position="418"/>
        <end position="457"/>
    </location>
</feature>
<dbReference type="RefSeq" id="WP_344950836.1">
    <property type="nucleotide sequence ID" value="NZ_BAAAZR010000041.1"/>
</dbReference>
<organism evidence="2 3">
    <name type="scientific">Sphaerisporangium flaviroseum</name>
    <dbReference type="NCBI Taxonomy" id="509199"/>
    <lineage>
        <taxon>Bacteria</taxon>
        <taxon>Bacillati</taxon>
        <taxon>Actinomycetota</taxon>
        <taxon>Actinomycetes</taxon>
        <taxon>Streptosporangiales</taxon>
        <taxon>Streptosporangiaceae</taxon>
        <taxon>Sphaerisporangium</taxon>
    </lineage>
</organism>
<proteinExistence type="predicted"/>
<feature type="region of interest" description="Disordered" evidence="1">
    <location>
        <begin position="405"/>
        <end position="457"/>
    </location>
</feature>
<accession>A0ABP7J9F2</accession>
<keyword evidence="3" id="KW-1185">Reference proteome</keyword>
<reference evidence="3" key="1">
    <citation type="journal article" date="2019" name="Int. J. Syst. Evol. Microbiol.">
        <title>The Global Catalogue of Microorganisms (GCM) 10K type strain sequencing project: providing services to taxonomists for standard genome sequencing and annotation.</title>
        <authorList>
            <consortium name="The Broad Institute Genomics Platform"/>
            <consortium name="The Broad Institute Genome Sequencing Center for Infectious Disease"/>
            <person name="Wu L."/>
            <person name="Ma J."/>
        </authorList>
    </citation>
    <scope>NUCLEOTIDE SEQUENCE [LARGE SCALE GENOMIC DNA]</scope>
    <source>
        <strain evidence="3">JCM 16908</strain>
    </source>
</reference>